<accession>A0A1J4QI25</accession>
<dbReference type="AlphaFoldDB" id="A0A1J4QI25"/>
<protein>
    <recommendedName>
        <fullName evidence="3">DUF2066 domain-containing protein</fullName>
    </recommendedName>
</protein>
<evidence type="ECO:0000313" key="1">
    <source>
        <dbReference type="EMBL" id="OIN12150.1"/>
    </source>
</evidence>
<keyword evidence="2" id="KW-1185">Reference proteome</keyword>
<proteinExistence type="predicted"/>
<gene>
    <name evidence="1" type="ORF">BFR47_00085</name>
</gene>
<dbReference type="EMBL" id="MDKE01000011">
    <property type="protein sequence ID" value="OIN12150.1"/>
    <property type="molecule type" value="Genomic_DNA"/>
</dbReference>
<name>A0A1J4QI25_9GAMM</name>
<evidence type="ECO:0008006" key="3">
    <source>
        <dbReference type="Google" id="ProtNLM"/>
    </source>
</evidence>
<organism evidence="1 2">
    <name type="scientific">Oceanisphaera psychrotolerans</name>
    <dbReference type="NCBI Taxonomy" id="1414654"/>
    <lineage>
        <taxon>Bacteria</taxon>
        <taxon>Pseudomonadati</taxon>
        <taxon>Pseudomonadota</taxon>
        <taxon>Gammaproteobacteria</taxon>
        <taxon>Aeromonadales</taxon>
        <taxon>Aeromonadaceae</taxon>
        <taxon>Oceanisphaera</taxon>
    </lineage>
</organism>
<sequence length="344" mass="38336">MSVVIMRLKLFNDGKLMLKNLLLTTTLLFSALVSAQSVLEVNLNPAPYSRDEARAQAVSLVLDRLTGGRAQDSWVQDEVQRELSRYLQSEPSGSGYNAVFNGDELLALLQGAELPFSLAPRPGVLVWFSKSGRARSEASRAWRQAAAAYQQPLLWPLWDLEEHMTLDPRALFKPQLLREASRRYGADYWLVVEQDKEGGRWQLFGSSQDQALLQGQLDSGTDAVTALMARLNRYWVGQQEQRLAPRPDNAAPEQALFAETDSPGVLTIVVSGLRQFSDSVRVEQQLRRLDGVEQAYVTESAGYQARYRLLVPGSRAVVLQALTEMTGLAVTGEREFSWSGMTSE</sequence>
<dbReference type="Pfam" id="PF09839">
    <property type="entry name" value="DUF2066"/>
    <property type="match status" value="1"/>
</dbReference>
<dbReference type="STRING" id="1414654.BFR47_00085"/>
<comment type="caution">
    <text evidence="1">The sequence shown here is derived from an EMBL/GenBank/DDBJ whole genome shotgun (WGS) entry which is preliminary data.</text>
</comment>
<dbReference type="Proteomes" id="UP000243073">
    <property type="component" value="Unassembled WGS sequence"/>
</dbReference>
<reference evidence="1 2" key="1">
    <citation type="submission" date="2016-07" db="EMBL/GenBank/DDBJ databases">
        <title>Draft Genome Sequence of Oceanisphaera psychrotolerans, isolated from coastal sediment samples.</title>
        <authorList>
            <person name="Zhuo S."/>
            <person name="Ruan Z."/>
        </authorList>
    </citation>
    <scope>NUCLEOTIDE SEQUENCE [LARGE SCALE GENOMIC DNA]</scope>
    <source>
        <strain evidence="1 2">LAM-WHM-ZC</strain>
    </source>
</reference>
<evidence type="ECO:0000313" key="2">
    <source>
        <dbReference type="Proteomes" id="UP000243073"/>
    </source>
</evidence>
<dbReference type="InterPro" id="IPR018642">
    <property type="entry name" value="DUF2066"/>
</dbReference>
<dbReference type="OrthoDB" id="6195299at2"/>